<reference evidence="1" key="1">
    <citation type="submission" date="2022-10" db="EMBL/GenBank/DDBJ databases">
        <title>Culturing micro-colonial fungi from biological soil crusts in the Mojave desert and describing Neophaeococcomyces mojavensis, and introducing the new genera and species Taxawa tesnikishii.</title>
        <authorList>
            <person name="Kurbessoian T."/>
            <person name="Stajich J.E."/>
        </authorList>
    </citation>
    <scope>NUCLEOTIDE SEQUENCE</scope>
    <source>
        <strain evidence="1">JES_115</strain>
    </source>
</reference>
<sequence>MASSFSFVSLLILGLGLWSTLVAAVATKSTVLILARDTGAAYNVYSGLQGYGIPYEIISIPSTGASLPILNSTTTEGNYGAVVVLSEVSYEYSTGFFSALTTQQWNTLYSYQTAFGIRMVRLDVYPGPDFGTTTAIAGAGCCDSGVEQLISFTNSDAFPTAGLKLGATMNTQGLWHYPATITNSTTTTEIAKFGPGGSFSGDTTAAVINNFDGRQQMVFFTSWATSWNPTSNFLQHAWIHWVTRGLYVGFRRLYLSTQVDDVFLGTELYKPAGETFRVRTGDLANHITWTTQINSKMPTGSNYFIELAHNGNGDIIAAVETAEGQSTCRPNEAIDYPEQIDTPLEFQKPLGTGTNIWPNSPKTYTWSSECAKLDTLMQWFSTTMNRDAFAHVSHTFTHMALNNATYADTAKEIQFNKAWMQQIGISAAARFSGAGLVPPAITGTHNGDAIKAWMDNGIKHIVGDNTRPPLMNPESSFWPLTSTVAGNGYAGLNIIPRWATTIYYNCDTPDCTLQEWIDTSGGSGDFQNLLRDARAVNTRHLLGLHWDPFMFHQANMRQIDMPNTEVNGVAAKLSLLQIWVEVIVQEMVRLVSWPIVSLKHDDIGVVFQQREIRDKCQPNMVYNYSADGKSIISVTVSTNGNTCGTPIPVTFPGAVTATTGATQEKVGGDPLTLWVTMSGAPRTYTLSSPIAV</sequence>
<protein>
    <submittedName>
        <fullName evidence="1">Uncharacterized protein</fullName>
    </submittedName>
</protein>
<keyword evidence="2" id="KW-1185">Reference proteome</keyword>
<comment type="caution">
    <text evidence="1">The sequence shown here is derived from an EMBL/GenBank/DDBJ whole genome shotgun (WGS) entry which is preliminary data.</text>
</comment>
<accession>A0ACC2YEN2</accession>
<name>A0ACC2YEN2_9PEZI</name>
<evidence type="ECO:0000313" key="2">
    <source>
        <dbReference type="Proteomes" id="UP001172680"/>
    </source>
</evidence>
<organism evidence="1 2">
    <name type="scientific">Coniosporium tulheliwenetii</name>
    <dbReference type="NCBI Taxonomy" id="3383036"/>
    <lineage>
        <taxon>Eukaryota</taxon>
        <taxon>Fungi</taxon>
        <taxon>Dikarya</taxon>
        <taxon>Ascomycota</taxon>
        <taxon>Pezizomycotina</taxon>
        <taxon>Dothideomycetes</taxon>
        <taxon>Dothideomycetes incertae sedis</taxon>
        <taxon>Coniosporium</taxon>
    </lineage>
</organism>
<dbReference type="Proteomes" id="UP001172680">
    <property type="component" value="Unassembled WGS sequence"/>
</dbReference>
<gene>
    <name evidence="1" type="ORF">H2199_009213</name>
</gene>
<proteinExistence type="predicted"/>
<dbReference type="EMBL" id="JAPDRP010000041">
    <property type="protein sequence ID" value="KAJ9633800.1"/>
    <property type="molecule type" value="Genomic_DNA"/>
</dbReference>
<evidence type="ECO:0000313" key="1">
    <source>
        <dbReference type="EMBL" id="KAJ9633800.1"/>
    </source>
</evidence>